<dbReference type="AlphaFoldDB" id="A0A915JRR0"/>
<evidence type="ECO:0000313" key="2">
    <source>
        <dbReference type="Proteomes" id="UP000887565"/>
    </source>
</evidence>
<keyword evidence="1" id="KW-0812">Transmembrane</keyword>
<name>A0A915JRR0_ROMCU</name>
<dbReference type="Proteomes" id="UP000887565">
    <property type="component" value="Unplaced"/>
</dbReference>
<evidence type="ECO:0000256" key="1">
    <source>
        <dbReference type="SAM" id="Phobius"/>
    </source>
</evidence>
<keyword evidence="1" id="KW-1133">Transmembrane helix</keyword>
<feature type="transmembrane region" description="Helical" evidence="1">
    <location>
        <begin position="46"/>
        <end position="67"/>
    </location>
</feature>
<reference evidence="3" key="1">
    <citation type="submission" date="2022-11" db="UniProtKB">
        <authorList>
            <consortium name="WormBaseParasite"/>
        </authorList>
    </citation>
    <scope>IDENTIFICATION</scope>
</reference>
<protein>
    <submittedName>
        <fullName evidence="3">Uncharacterized protein</fullName>
    </submittedName>
</protein>
<keyword evidence="1" id="KW-0472">Membrane</keyword>
<evidence type="ECO:0000313" key="3">
    <source>
        <dbReference type="WBParaSite" id="nRc.2.0.1.t28556-RA"/>
    </source>
</evidence>
<organism evidence="2 3">
    <name type="scientific">Romanomermis culicivorax</name>
    <name type="common">Nematode worm</name>
    <dbReference type="NCBI Taxonomy" id="13658"/>
    <lineage>
        <taxon>Eukaryota</taxon>
        <taxon>Metazoa</taxon>
        <taxon>Ecdysozoa</taxon>
        <taxon>Nematoda</taxon>
        <taxon>Enoplea</taxon>
        <taxon>Dorylaimia</taxon>
        <taxon>Mermithida</taxon>
        <taxon>Mermithoidea</taxon>
        <taxon>Mermithidae</taxon>
        <taxon>Romanomermis</taxon>
    </lineage>
</organism>
<dbReference type="WBParaSite" id="nRc.2.0.1.t28556-RA">
    <property type="protein sequence ID" value="nRc.2.0.1.t28556-RA"/>
    <property type="gene ID" value="nRc.2.0.1.g28556"/>
</dbReference>
<keyword evidence="2" id="KW-1185">Reference proteome</keyword>
<sequence>MLVNPKNQNRAEFVVDRSIESIGNYKISCVRIKYRVFGQKSIDEDFLIVVNIIMAAQPAVSVLNLILEFSFEHYL</sequence>
<proteinExistence type="predicted"/>
<accession>A0A915JRR0</accession>